<feature type="transmembrane region" description="Helical" evidence="6">
    <location>
        <begin position="187"/>
        <end position="213"/>
    </location>
</feature>
<gene>
    <name evidence="8" type="ORF">D9615_004632</name>
</gene>
<dbReference type="PANTHER" id="PTHR33048">
    <property type="entry name" value="PTH11-LIKE INTEGRAL MEMBRANE PROTEIN (AFU_ORTHOLOGUE AFUA_5G11245)"/>
    <property type="match status" value="1"/>
</dbReference>
<feature type="transmembrane region" description="Helical" evidence="6">
    <location>
        <begin position="225"/>
        <end position="243"/>
    </location>
</feature>
<organism evidence="8 9">
    <name type="scientific">Tricholomella constricta</name>
    <dbReference type="NCBI Taxonomy" id="117010"/>
    <lineage>
        <taxon>Eukaryota</taxon>
        <taxon>Fungi</taxon>
        <taxon>Dikarya</taxon>
        <taxon>Basidiomycota</taxon>
        <taxon>Agaricomycotina</taxon>
        <taxon>Agaricomycetes</taxon>
        <taxon>Agaricomycetidae</taxon>
        <taxon>Agaricales</taxon>
        <taxon>Tricholomatineae</taxon>
        <taxon>Lyophyllaceae</taxon>
        <taxon>Tricholomella</taxon>
    </lineage>
</organism>
<proteinExistence type="inferred from homology"/>
<comment type="caution">
    <text evidence="8">The sequence shown here is derived from an EMBL/GenBank/DDBJ whole genome shotgun (WGS) entry which is preliminary data.</text>
</comment>
<accession>A0A8H5HC71</accession>
<evidence type="ECO:0000313" key="8">
    <source>
        <dbReference type="EMBL" id="KAF5380612.1"/>
    </source>
</evidence>
<evidence type="ECO:0000313" key="9">
    <source>
        <dbReference type="Proteomes" id="UP000565441"/>
    </source>
</evidence>
<comment type="subcellular location">
    <subcellularLocation>
        <location evidence="1">Membrane</location>
        <topology evidence="1">Multi-pass membrane protein</topology>
    </subcellularLocation>
</comment>
<keyword evidence="2 6" id="KW-0812">Transmembrane</keyword>
<dbReference type="PANTHER" id="PTHR33048:SF47">
    <property type="entry name" value="INTEGRAL MEMBRANE PROTEIN-RELATED"/>
    <property type="match status" value="1"/>
</dbReference>
<dbReference type="AlphaFoldDB" id="A0A8H5HC71"/>
<dbReference type="InterPro" id="IPR049326">
    <property type="entry name" value="Rhodopsin_dom_fungi"/>
</dbReference>
<evidence type="ECO:0000259" key="7">
    <source>
        <dbReference type="Pfam" id="PF20684"/>
    </source>
</evidence>
<dbReference type="GO" id="GO:0016020">
    <property type="term" value="C:membrane"/>
    <property type="evidence" value="ECO:0007669"/>
    <property type="project" value="UniProtKB-SubCell"/>
</dbReference>
<keyword evidence="9" id="KW-1185">Reference proteome</keyword>
<evidence type="ECO:0000256" key="3">
    <source>
        <dbReference type="ARBA" id="ARBA00022989"/>
    </source>
</evidence>
<dbReference type="Proteomes" id="UP000565441">
    <property type="component" value="Unassembled WGS sequence"/>
</dbReference>
<keyword evidence="4 6" id="KW-0472">Membrane</keyword>
<dbReference type="InterPro" id="IPR052337">
    <property type="entry name" value="SAT4-like"/>
</dbReference>
<feature type="domain" description="Rhodopsin" evidence="7">
    <location>
        <begin position="28"/>
        <end position="240"/>
    </location>
</feature>
<dbReference type="OrthoDB" id="444631at2759"/>
<comment type="similarity">
    <text evidence="5">Belongs to the SAT4 family.</text>
</comment>
<feature type="transmembrane region" description="Helical" evidence="6">
    <location>
        <begin position="109"/>
        <end position="131"/>
    </location>
</feature>
<sequence length="376" mass="41874">MLDASDPMVKIGITAAVCTVPAIASTIYRLWIRRGRYWADDAWALLSALSQFLMFSGVFIHITNSSPRKAMVAAYYLMAAPFYTVVWFARLSILFSIIRIDPSAARRRLLLIIAVLFFITTVVLVTQLFWVCEPEPSWKNENNPQCVLTRQVVVLQLVTDILADAILIIAPLRLLRNLNDKKLRRRLTVIFSTCLITTIVSLVHAAFIFVHAGPEEVMAAIVEDNVSLIVCNVPVVVTSLINIQRESRKANTTHGRSTVRFASWHPKSTAVGETVNGTGTMMTATTGWMDNFRWERELPEESDESEVGTTTALSNLDTKNTPVEVQLSDMSGGAGKVLPTHDNEFDVDLDAEDSSRTKVTWRFQGMIFPLSLHASG</sequence>
<evidence type="ECO:0000256" key="4">
    <source>
        <dbReference type="ARBA" id="ARBA00023136"/>
    </source>
</evidence>
<evidence type="ECO:0000256" key="1">
    <source>
        <dbReference type="ARBA" id="ARBA00004141"/>
    </source>
</evidence>
<name>A0A8H5HC71_9AGAR</name>
<dbReference type="EMBL" id="JAACJP010000013">
    <property type="protein sequence ID" value="KAF5380612.1"/>
    <property type="molecule type" value="Genomic_DNA"/>
</dbReference>
<reference evidence="8 9" key="1">
    <citation type="journal article" date="2020" name="ISME J.">
        <title>Uncovering the hidden diversity of litter-decomposition mechanisms in mushroom-forming fungi.</title>
        <authorList>
            <person name="Floudas D."/>
            <person name="Bentzer J."/>
            <person name="Ahren D."/>
            <person name="Johansson T."/>
            <person name="Persson P."/>
            <person name="Tunlid A."/>
        </authorList>
    </citation>
    <scope>NUCLEOTIDE SEQUENCE [LARGE SCALE GENOMIC DNA]</scope>
    <source>
        <strain evidence="8 9">CBS 661.87</strain>
    </source>
</reference>
<protein>
    <recommendedName>
        <fullName evidence="7">Rhodopsin domain-containing protein</fullName>
    </recommendedName>
</protein>
<dbReference type="Pfam" id="PF20684">
    <property type="entry name" value="Fung_rhodopsin"/>
    <property type="match status" value="1"/>
</dbReference>
<evidence type="ECO:0000256" key="2">
    <source>
        <dbReference type="ARBA" id="ARBA00022692"/>
    </source>
</evidence>
<feature type="transmembrane region" description="Helical" evidence="6">
    <location>
        <begin position="151"/>
        <end position="175"/>
    </location>
</feature>
<evidence type="ECO:0000256" key="5">
    <source>
        <dbReference type="ARBA" id="ARBA00038359"/>
    </source>
</evidence>
<feature type="transmembrane region" description="Helical" evidence="6">
    <location>
        <begin position="74"/>
        <end position="97"/>
    </location>
</feature>
<keyword evidence="3 6" id="KW-1133">Transmembrane helix</keyword>
<evidence type="ECO:0000256" key="6">
    <source>
        <dbReference type="SAM" id="Phobius"/>
    </source>
</evidence>
<feature type="transmembrane region" description="Helical" evidence="6">
    <location>
        <begin position="12"/>
        <end position="31"/>
    </location>
</feature>
<feature type="transmembrane region" description="Helical" evidence="6">
    <location>
        <begin position="43"/>
        <end position="62"/>
    </location>
</feature>